<gene>
    <name evidence="1" type="ORF">SA87_02320</name>
</gene>
<dbReference type="InterPro" id="IPR050490">
    <property type="entry name" value="Bact_solute-bd_prot1"/>
</dbReference>
<reference evidence="1 2" key="1">
    <citation type="submission" date="2015-09" db="EMBL/GenBank/DDBJ databases">
        <title>Draft genome sequence of Hydrogenibacillus schlegelii DSM 2000.</title>
        <authorList>
            <person name="Hemp J."/>
        </authorList>
    </citation>
    <scope>NUCLEOTIDE SEQUENCE [LARGE SCALE GENOMIC DNA]</scope>
    <source>
        <strain evidence="1 2">MA 48</strain>
    </source>
</reference>
<dbReference type="EMBL" id="JXBB01000055">
    <property type="protein sequence ID" value="OAR03502.1"/>
    <property type="molecule type" value="Genomic_DNA"/>
</dbReference>
<proteinExistence type="predicted"/>
<sequence length="484" mass="53083">MKAGDEAMRWPAGDRRFFLRAWNRPFFAMLLVLVLAGCAAGGRAERGAAGPLRVLVAGYAFDEYATLYLVAHPEASIERTLLSLPERTDQLDYLQTLLERYRAALSGDGGPPPDLVVVDPDVYPVLARNGLLRPLDDLLREPEFKPEALAPIVVSGLTVDGHLYGLTPTFAATAIVYNADAFRRAGVEPPSDGMSWSAWRERLAAVVARAGGPLRYGLSLGNGPFSTLYDLAEYRVAQAGGGLFSADGKPTLDLPARREAWADLLRWRRENWLAPSVYEQLSAEGSAPAEPLYAEDDFLTGRAAAMVVTFYDLRRLIDLFSGENVYVGDRWVRPAFSWNVVGFPRPDDGRAVGGPFWPSLILTVNAKSDHPERALDFLRFVLSDRVAEAKRSTDLWELLTRVDANRRPAWEGLHLSAFWSDAPAPLPSPYAPPGVPEETYVQAEGLLREAFSRLSAGPAGPEAVAQALAEVERRLRAWSAPAGR</sequence>
<dbReference type="PANTHER" id="PTHR43649">
    <property type="entry name" value="ARABINOSE-BINDING PROTEIN-RELATED"/>
    <property type="match status" value="1"/>
</dbReference>
<dbReference type="SUPFAM" id="SSF53850">
    <property type="entry name" value="Periplasmic binding protein-like II"/>
    <property type="match status" value="1"/>
</dbReference>
<evidence type="ECO:0000313" key="2">
    <source>
        <dbReference type="Proteomes" id="UP000243024"/>
    </source>
</evidence>
<dbReference type="Proteomes" id="UP000243024">
    <property type="component" value="Unassembled WGS sequence"/>
</dbReference>
<accession>A0A132NC03</accession>
<dbReference type="AlphaFoldDB" id="A0A132NC03"/>
<dbReference type="InterPro" id="IPR006059">
    <property type="entry name" value="SBP"/>
</dbReference>
<dbReference type="Pfam" id="PF01547">
    <property type="entry name" value="SBP_bac_1"/>
    <property type="match status" value="1"/>
</dbReference>
<evidence type="ECO:0008006" key="3">
    <source>
        <dbReference type="Google" id="ProtNLM"/>
    </source>
</evidence>
<protein>
    <recommendedName>
        <fullName evidence="3">N-Acetyl-D-glucosamine ABC transport system, sugar-binding protein</fullName>
    </recommendedName>
</protein>
<dbReference type="Gene3D" id="3.40.190.10">
    <property type="entry name" value="Periplasmic binding protein-like II"/>
    <property type="match status" value="1"/>
</dbReference>
<dbReference type="STRING" id="1484.SA87_02320"/>
<keyword evidence="2" id="KW-1185">Reference proteome</keyword>
<evidence type="ECO:0000313" key="1">
    <source>
        <dbReference type="EMBL" id="OAR03502.1"/>
    </source>
</evidence>
<name>A0A132NC03_HYDSH</name>
<comment type="caution">
    <text evidence="1">The sequence shown here is derived from an EMBL/GenBank/DDBJ whole genome shotgun (WGS) entry which is preliminary data.</text>
</comment>
<organism evidence="1 2">
    <name type="scientific">Hydrogenibacillus schlegelii</name>
    <name type="common">Bacillus schlegelii</name>
    <dbReference type="NCBI Taxonomy" id="1484"/>
    <lineage>
        <taxon>Bacteria</taxon>
        <taxon>Bacillati</taxon>
        <taxon>Bacillota</taxon>
        <taxon>Bacilli</taxon>
        <taxon>Bacillales</taxon>
        <taxon>Bacillales Family X. Incertae Sedis</taxon>
        <taxon>Hydrogenibacillus</taxon>
    </lineage>
</organism>
<dbReference type="PANTHER" id="PTHR43649:SF12">
    <property type="entry name" value="DIACETYLCHITOBIOSE BINDING PROTEIN DASA"/>
    <property type="match status" value="1"/>
</dbReference>